<dbReference type="GO" id="GO:0070916">
    <property type="term" value="C:inositol phosphoceramide synthase complex"/>
    <property type="evidence" value="ECO:0007669"/>
    <property type="project" value="TreeGrafter"/>
</dbReference>
<dbReference type="PANTHER" id="PTHR31310">
    <property type="match status" value="1"/>
</dbReference>
<feature type="transmembrane region" description="Helical" evidence="2">
    <location>
        <begin position="125"/>
        <end position="148"/>
    </location>
</feature>
<comment type="caution">
    <text evidence="3">The sequence shown here is derived from an EMBL/GenBank/DDBJ whole genome shotgun (WGS) entry which is preliminary data.</text>
</comment>
<dbReference type="OrthoDB" id="5784at2759"/>
<keyword evidence="4" id="KW-1185">Reference proteome</keyword>
<dbReference type="GO" id="GO:0030148">
    <property type="term" value="P:sphingolipid biosynthetic process"/>
    <property type="evidence" value="ECO:0007669"/>
    <property type="project" value="TreeGrafter"/>
</dbReference>
<keyword evidence="2" id="KW-0812">Transmembrane</keyword>
<dbReference type="STRING" id="278944.A0A4Z1IL89"/>
<dbReference type="Proteomes" id="UP000297452">
    <property type="component" value="Unassembled WGS sequence"/>
</dbReference>
<dbReference type="GO" id="GO:0006676">
    <property type="term" value="P:mannosyl diphosphorylinositol ceramide metabolic process"/>
    <property type="evidence" value="ECO:0007669"/>
    <property type="project" value="TreeGrafter"/>
</dbReference>
<dbReference type="GO" id="GO:0016020">
    <property type="term" value="C:membrane"/>
    <property type="evidence" value="ECO:0007669"/>
    <property type="project" value="GOC"/>
</dbReference>
<dbReference type="InterPro" id="IPR052185">
    <property type="entry name" value="IPC_Synthase-Related"/>
</dbReference>
<dbReference type="AlphaFoldDB" id="A0A4Z1IL89"/>
<accession>A0A4Z1IL89</accession>
<proteinExistence type="predicted"/>
<keyword evidence="2" id="KW-1133">Transmembrane helix</keyword>
<evidence type="ECO:0000313" key="4">
    <source>
        <dbReference type="Proteomes" id="UP000297452"/>
    </source>
</evidence>
<gene>
    <name evidence="3" type="ORF">BOTNAR_0114g00180</name>
</gene>
<keyword evidence="2" id="KW-0472">Membrane</keyword>
<evidence type="ECO:0000256" key="1">
    <source>
        <dbReference type="SAM" id="MobiDB-lite"/>
    </source>
</evidence>
<sequence>MAGVFDAVRRFFLHIYGTLLNRHSFFGLLRHILINKTFILKWITTFKNAAPWYGDQYGYPLPPGNYSMPGSAAGLVRVDKVLGTHIYANAFKASPLVFGAFPSLHGAFSCCCFFFVGRYSRKGTFILGFYIDLLGGLAYSAFAFSLFYRSLQKIDRAYATGVSGGNGWQRLWEGTRLQYWFDRRPAQQGYEVLLEEQEFSKEARGEDREIDSPGSSREDLEGAWVRDEGVTWTVRDTERRSR</sequence>
<evidence type="ECO:0000313" key="3">
    <source>
        <dbReference type="EMBL" id="TGO62419.1"/>
    </source>
</evidence>
<dbReference type="PANTHER" id="PTHR31310:SF8">
    <property type="entry name" value="INOSITOLPHOSPHOTRANSFERASE 1"/>
    <property type="match status" value="1"/>
</dbReference>
<protein>
    <submittedName>
        <fullName evidence="3">Uncharacterized protein</fullName>
    </submittedName>
</protein>
<feature type="region of interest" description="Disordered" evidence="1">
    <location>
        <begin position="199"/>
        <end position="222"/>
    </location>
</feature>
<organism evidence="3 4">
    <name type="scientific">Botryotinia narcissicola</name>
    <dbReference type="NCBI Taxonomy" id="278944"/>
    <lineage>
        <taxon>Eukaryota</taxon>
        <taxon>Fungi</taxon>
        <taxon>Dikarya</taxon>
        <taxon>Ascomycota</taxon>
        <taxon>Pezizomycotina</taxon>
        <taxon>Leotiomycetes</taxon>
        <taxon>Helotiales</taxon>
        <taxon>Sclerotiniaceae</taxon>
        <taxon>Botryotinia</taxon>
    </lineage>
</organism>
<evidence type="ECO:0000256" key="2">
    <source>
        <dbReference type="SAM" id="Phobius"/>
    </source>
</evidence>
<feature type="transmembrane region" description="Helical" evidence="2">
    <location>
        <begin position="96"/>
        <end position="119"/>
    </location>
</feature>
<reference evidence="3 4" key="1">
    <citation type="submission" date="2017-12" db="EMBL/GenBank/DDBJ databases">
        <title>Comparative genomics of Botrytis spp.</title>
        <authorList>
            <person name="Valero-Jimenez C.A."/>
            <person name="Tapia P."/>
            <person name="Veloso J."/>
            <person name="Silva-Moreno E."/>
            <person name="Staats M."/>
            <person name="Valdes J.H."/>
            <person name="Van Kan J.A.L."/>
        </authorList>
    </citation>
    <scope>NUCLEOTIDE SEQUENCE [LARGE SCALE GENOMIC DNA]</scope>
    <source>
        <strain evidence="3 4">MUCL2120</strain>
    </source>
</reference>
<dbReference type="EMBL" id="PQXJ01000114">
    <property type="protein sequence ID" value="TGO62419.1"/>
    <property type="molecule type" value="Genomic_DNA"/>
</dbReference>
<name>A0A4Z1IL89_9HELO</name>